<sequence length="428" mass="48305">MNNQETVQAYLSRVSAAIGAGNGPELASLLRLDGPHSAELHQVTRMVKAGVVESSVRRNLDETWSDVVWGHIRVLRLVKTLSHTSRGGRERFEGEIAAAAELQNTVVQTFHQVFSTHTRWCLPVLYAVNGDLRSLSIEADALLRSRGEKAGNLEEAARTMNKAFSYCVTDRFSPPDKSRKWGTYHVVNLLFKTYFRLTQTNLCSSVLRSLSAGDLPALERFPIADQLTFKFHVGVLAFYNEQYTKAEQDLSFALQHCPRNDAEESPLSHGLQINKLLILNFLVPTRMILGVLPRPELLQKYPALEYLYGYFVTAIRTGDIRLFDESLQRLQRDLIERGTYLTVERARALAARMLFKKVWLVHDGSSRIPMQQFQRAMHLAGSDSSMDSVACMLANMIDKGYLKGYLSHEKQMVVTGKEPFPNIKAVPM</sequence>
<protein>
    <submittedName>
        <fullName evidence="3">COP9 signalosome (CSN) subunit</fullName>
    </submittedName>
</protein>
<dbReference type="InterPro" id="IPR045114">
    <property type="entry name" value="Csn12-like"/>
</dbReference>
<keyword evidence="4" id="KW-1185">Reference proteome</keyword>
<dbReference type="InterPro" id="IPR036388">
    <property type="entry name" value="WH-like_DNA-bd_sf"/>
</dbReference>
<dbReference type="PROSITE" id="PS50250">
    <property type="entry name" value="PCI"/>
    <property type="match status" value="1"/>
</dbReference>
<reference evidence="3" key="1">
    <citation type="submission" date="2020-05" db="EMBL/GenBank/DDBJ databases">
        <title>Phylogenomic resolution of chytrid fungi.</title>
        <authorList>
            <person name="Stajich J.E."/>
            <person name="Amses K."/>
            <person name="Simmons R."/>
            <person name="Seto K."/>
            <person name="Myers J."/>
            <person name="Bonds A."/>
            <person name="Quandt C.A."/>
            <person name="Barry K."/>
            <person name="Liu P."/>
            <person name="Grigoriev I."/>
            <person name="Longcore J.E."/>
            <person name="James T.Y."/>
        </authorList>
    </citation>
    <scope>NUCLEOTIDE SEQUENCE</scope>
    <source>
        <strain evidence="3">JEL0379</strain>
    </source>
</reference>
<dbReference type="AlphaFoldDB" id="A0AAD5TEM6"/>
<dbReference type="Proteomes" id="UP001212152">
    <property type="component" value="Unassembled WGS sequence"/>
</dbReference>
<comment type="caution">
    <text evidence="3">The sequence shown here is derived from an EMBL/GenBank/DDBJ whole genome shotgun (WGS) entry which is preliminary data.</text>
</comment>
<dbReference type="SMART" id="SM00753">
    <property type="entry name" value="PAM"/>
    <property type="match status" value="1"/>
</dbReference>
<accession>A0AAD5TEM6</accession>
<proteinExistence type="inferred from homology"/>
<dbReference type="Pfam" id="PF01399">
    <property type="entry name" value="PCI"/>
    <property type="match status" value="1"/>
</dbReference>
<evidence type="ECO:0000259" key="2">
    <source>
        <dbReference type="PROSITE" id="PS50250"/>
    </source>
</evidence>
<organism evidence="3 4">
    <name type="scientific">Geranomyces variabilis</name>
    <dbReference type="NCBI Taxonomy" id="109894"/>
    <lineage>
        <taxon>Eukaryota</taxon>
        <taxon>Fungi</taxon>
        <taxon>Fungi incertae sedis</taxon>
        <taxon>Chytridiomycota</taxon>
        <taxon>Chytridiomycota incertae sedis</taxon>
        <taxon>Chytridiomycetes</taxon>
        <taxon>Spizellomycetales</taxon>
        <taxon>Powellomycetaceae</taxon>
        <taxon>Geranomyces</taxon>
    </lineage>
</organism>
<dbReference type="GO" id="GO:0000973">
    <property type="term" value="P:post-transcriptional tethering of RNA polymerase II gene DNA at nuclear periphery"/>
    <property type="evidence" value="ECO:0007669"/>
    <property type="project" value="TreeGrafter"/>
</dbReference>
<dbReference type="PANTHER" id="PTHR12732">
    <property type="entry name" value="UNCHARACTERIZED PROTEASOME COMPONENT REGION PCI-CONTAINING"/>
    <property type="match status" value="1"/>
</dbReference>
<dbReference type="GO" id="GO:0070390">
    <property type="term" value="C:transcription export complex 2"/>
    <property type="evidence" value="ECO:0007669"/>
    <property type="project" value="TreeGrafter"/>
</dbReference>
<evidence type="ECO:0000313" key="3">
    <source>
        <dbReference type="EMBL" id="KAJ3169981.1"/>
    </source>
</evidence>
<dbReference type="GO" id="GO:0003690">
    <property type="term" value="F:double-stranded DNA binding"/>
    <property type="evidence" value="ECO:0007669"/>
    <property type="project" value="InterPro"/>
</dbReference>
<dbReference type="EMBL" id="JADGJQ010000102">
    <property type="protein sequence ID" value="KAJ3169981.1"/>
    <property type="molecule type" value="Genomic_DNA"/>
</dbReference>
<dbReference type="GO" id="GO:0003723">
    <property type="term" value="F:RNA binding"/>
    <property type="evidence" value="ECO:0007669"/>
    <property type="project" value="InterPro"/>
</dbReference>
<evidence type="ECO:0000313" key="4">
    <source>
        <dbReference type="Proteomes" id="UP001212152"/>
    </source>
</evidence>
<dbReference type="GO" id="GO:0016973">
    <property type="term" value="P:poly(A)+ mRNA export from nucleus"/>
    <property type="evidence" value="ECO:0007669"/>
    <property type="project" value="TreeGrafter"/>
</dbReference>
<comment type="similarity">
    <text evidence="1">Belongs to the CSN12 family.</text>
</comment>
<feature type="domain" description="PCI" evidence="2">
    <location>
        <begin position="227"/>
        <end position="420"/>
    </location>
</feature>
<name>A0AAD5TEM6_9FUNG</name>
<dbReference type="Gene3D" id="1.10.10.10">
    <property type="entry name" value="Winged helix-like DNA-binding domain superfamily/Winged helix DNA-binding domain"/>
    <property type="match status" value="1"/>
</dbReference>
<dbReference type="GO" id="GO:0006368">
    <property type="term" value="P:transcription elongation by RNA polymerase II"/>
    <property type="evidence" value="ECO:0007669"/>
    <property type="project" value="TreeGrafter"/>
</dbReference>
<gene>
    <name evidence="3" type="primary">CSN12</name>
    <name evidence="3" type="ORF">HDU87_000503</name>
</gene>
<dbReference type="InterPro" id="IPR000717">
    <property type="entry name" value="PCI_dom"/>
</dbReference>
<dbReference type="PANTHER" id="PTHR12732:SF0">
    <property type="entry name" value="PCI DOMAIN-CONTAINING PROTEIN 2"/>
    <property type="match status" value="1"/>
</dbReference>
<evidence type="ECO:0000256" key="1">
    <source>
        <dbReference type="ARBA" id="ARBA00025771"/>
    </source>
</evidence>